<keyword evidence="13" id="KW-1133">Transmembrane helix</keyword>
<evidence type="ECO:0000259" key="14">
    <source>
        <dbReference type="PROSITE" id="PS50109"/>
    </source>
</evidence>
<dbReference type="SUPFAM" id="SSF55874">
    <property type="entry name" value="ATPase domain of HSP90 chaperone/DNA topoisomerase II/histidine kinase"/>
    <property type="match status" value="1"/>
</dbReference>
<dbReference type="AlphaFoldDB" id="A0A1H7B0Y5"/>
<evidence type="ECO:0000256" key="6">
    <source>
        <dbReference type="ARBA" id="ARBA00022553"/>
    </source>
</evidence>
<evidence type="ECO:0000256" key="5">
    <source>
        <dbReference type="ARBA" id="ARBA00022475"/>
    </source>
</evidence>
<dbReference type="GO" id="GO:0004721">
    <property type="term" value="F:phosphoprotein phosphatase activity"/>
    <property type="evidence" value="ECO:0007669"/>
    <property type="project" value="TreeGrafter"/>
</dbReference>
<dbReference type="EC" id="2.7.13.3" evidence="4"/>
<dbReference type="Pfam" id="PF02518">
    <property type="entry name" value="HATPase_c"/>
    <property type="match status" value="1"/>
</dbReference>
<evidence type="ECO:0000256" key="13">
    <source>
        <dbReference type="SAM" id="Phobius"/>
    </source>
</evidence>
<feature type="transmembrane region" description="Helical" evidence="13">
    <location>
        <begin position="12"/>
        <end position="31"/>
    </location>
</feature>
<evidence type="ECO:0000256" key="12">
    <source>
        <dbReference type="ARBA" id="ARBA00023136"/>
    </source>
</evidence>
<comment type="subcellular location">
    <subcellularLocation>
        <location evidence="2">Cell membrane</location>
    </subcellularLocation>
    <subcellularLocation>
        <location evidence="3">Membrane raft</location>
        <topology evidence="3">Multi-pass membrane protein</topology>
    </subcellularLocation>
</comment>
<dbReference type="Proteomes" id="UP000199662">
    <property type="component" value="Unassembled WGS sequence"/>
</dbReference>
<keyword evidence="9 15" id="KW-0418">Kinase</keyword>
<dbReference type="CDD" id="cd00082">
    <property type="entry name" value="HisKA"/>
    <property type="match status" value="1"/>
</dbReference>
<dbReference type="STRING" id="84035.SAMN05660742_11425"/>
<comment type="catalytic activity">
    <reaction evidence="1">
        <text>ATP + protein L-histidine = ADP + protein N-phospho-L-histidine.</text>
        <dbReference type="EC" id="2.7.13.3"/>
    </reaction>
</comment>
<sequence length="428" mass="48685">MNMFGQTRRRLTMFYSLMMFFFLLLLVFGMHESMEWSITSEQEREVLDTTEDVLNEEIILLQRHGSLEDDSEDYKASNGNLYFYAFDNHGKLINYSRAVPVLEPLILEAIQKWNVPDNQIMEFTNTHNFKYEYKVLMAAKPIVIDGENRGMVYVGKDVASVYNGLRKATLILGLLSLLAFIVANFAGHIMAGKAIIPLKEAYERQRQFAADASHELRTPLSVVMASVDVLGNDASIASPFLQQVIVDMRDEVKKMTKLVSDLLLVARSENQTFKLVTEKFDLIEAIHEIVRKMQPLADEKHINLFFVKQESVIIRADIQRIKQLLIILIDNALKYTPGNGVVTVKVDGEFEKNKIRIMVRDTGIGISLTDQHKVFDRFYRVDRARSRDSGGNGLGLAIARDIVNLHDGELYIESKIGEGAAFIVELKK</sequence>
<dbReference type="PANTHER" id="PTHR45453">
    <property type="entry name" value="PHOSPHATE REGULON SENSOR PROTEIN PHOR"/>
    <property type="match status" value="1"/>
</dbReference>
<evidence type="ECO:0000256" key="8">
    <source>
        <dbReference type="ARBA" id="ARBA00022741"/>
    </source>
</evidence>
<dbReference type="InterPro" id="IPR036097">
    <property type="entry name" value="HisK_dim/P_sf"/>
</dbReference>
<name>A0A1H7B0Y5_9FIRM</name>
<keyword evidence="7" id="KW-0808">Transferase</keyword>
<dbReference type="PROSITE" id="PS50109">
    <property type="entry name" value="HIS_KIN"/>
    <property type="match status" value="1"/>
</dbReference>
<keyword evidence="12 13" id="KW-0472">Membrane</keyword>
<evidence type="ECO:0000256" key="10">
    <source>
        <dbReference type="ARBA" id="ARBA00022840"/>
    </source>
</evidence>
<dbReference type="EMBL" id="FNZK01000014">
    <property type="protein sequence ID" value="SEJ69857.1"/>
    <property type="molecule type" value="Genomic_DNA"/>
</dbReference>
<keyword evidence="13" id="KW-0812">Transmembrane</keyword>
<dbReference type="SMART" id="SM00388">
    <property type="entry name" value="HisKA"/>
    <property type="match status" value="1"/>
</dbReference>
<dbReference type="InterPro" id="IPR003594">
    <property type="entry name" value="HATPase_dom"/>
</dbReference>
<evidence type="ECO:0000256" key="1">
    <source>
        <dbReference type="ARBA" id="ARBA00000085"/>
    </source>
</evidence>
<protein>
    <recommendedName>
        <fullName evidence="4">histidine kinase</fullName>
        <ecNumber evidence="4">2.7.13.3</ecNumber>
    </recommendedName>
</protein>
<feature type="domain" description="Histidine kinase" evidence="14">
    <location>
        <begin position="211"/>
        <end position="428"/>
    </location>
</feature>
<keyword evidence="6" id="KW-0597">Phosphoprotein</keyword>
<organism evidence="15 16">
    <name type="scientific">Propionispira arboris</name>
    <dbReference type="NCBI Taxonomy" id="84035"/>
    <lineage>
        <taxon>Bacteria</taxon>
        <taxon>Bacillati</taxon>
        <taxon>Bacillota</taxon>
        <taxon>Negativicutes</taxon>
        <taxon>Selenomonadales</taxon>
        <taxon>Selenomonadaceae</taxon>
        <taxon>Propionispira</taxon>
    </lineage>
</organism>
<dbReference type="GO" id="GO:0005524">
    <property type="term" value="F:ATP binding"/>
    <property type="evidence" value="ECO:0007669"/>
    <property type="project" value="UniProtKB-KW"/>
</dbReference>
<keyword evidence="5" id="KW-1003">Cell membrane</keyword>
<keyword evidence="11" id="KW-0902">Two-component regulatory system</keyword>
<evidence type="ECO:0000256" key="4">
    <source>
        <dbReference type="ARBA" id="ARBA00012438"/>
    </source>
</evidence>
<dbReference type="PRINTS" id="PR00344">
    <property type="entry name" value="BCTRLSENSOR"/>
</dbReference>
<feature type="transmembrane region" description="Helical" evidence="13">
    <location>
        <begin position="170"/>
        <end position="196"/>
    </location>
</feature>
<dbReference type="InterPro" id="IPR005467">
    <property type="entry name" value="His_kinase_dom"/>
</dbReference>
<keyword evidence="8" id="KW-0547">Nucleotide-binding</keyword>
<evidence type="ECO:0000256" key="11">
    <source>
        <dbReference type="ARBA" id="ARBA00023012"/>
    </source>
</evidence>
<evidence type="ECO:0000313" key="15">
    <source>
        <dbReference type="EMBL" id="SEJ69857.1"/>
    </source>
</evidence>
<accession>A0A1H7B0Y5</accession>
<dbReference type="GO" id="GO:0000155">
    <property type="term" value="F:phosphorelay sensor kinase activity"/>
    <property type="evidence" value="ECO:0007669"/>
    <property type="project" value="InterPro"/>
</dbReference>
<reference evidence="15 16" key="1">
    <citation type="submission" date="2016-10" db="EMBL/GenBank/DDBJ databases">
        <authorList>
            <person name="de Groot N.N."/>
        </authorList>
    </citation>
    <scope>NUCLEOTIDE SEQUENCE [LARGE SCALE GENOMIC DNA]</scope>
    <source>
        <strain evidence="15 16">DSM 2179</strain>
    </source>
</reference>
<keyword evidence="16" id="KW-1185">Reference proteome</keyword>
<evidence type="ECO:0000313" key="16">
    <source>
        <dbReference type="Proteomes" id="UP000199662"/>
    </source>
</evidence>
<evidence type="ECO:0000256" key="2">
    <source>
        <dbReference type="ARBA" id="ARBA00004236"/>
    </source>
</evidence>
<dbReference type="InterPro" id="IPR050351">
    <property type="entry name" value="BphY/WalK/GraS-like"/>
</dbReference>
<dbReference type="GO" id="GO:0005886">
    <property type="term" value="C:plasma membrane"/>
    <property type="evidence" value="ECO:0007669"/>
    <property type="project" value="UniProtKB-SubCell"/>
</dbReference>
<dbReference type="InterPro" id="IPR036890">
    <property type="entry name" value="HATPase_C_sf"/>
</dbReference>
<dbReference type="Pfam" id="PF00512">
    <property type="entry name" value="HisKA"/>
    <property type="match status" value="1"/>
</dbReference>
<gene>
    <name evidence="15" type="ORF">SAMN05660742_11425</name>
</gene>
<evidence type="ECO:0000256" key="3">
    <source>
        <dbReference type="ARBA" id="ARBA00004314"/>
    </source>
</evidence>
<keyword evidence="10" id="KW-0067">ATP-binding</keyword>
<dbReference type="InterPro" id="IPR003661">
    <property type="entry name" value="HisK_dim/P_dom"/>
</dbReference>
<dbReference type="InterPro" id="IPR004358">
    <property type="entry name" value="Sig_transdc_His_kin-like_C"/>
</dbReference>
<dbReference type="PANTHER" id="PTHR45453:SF1">
    <property type="entry name" value="PHOSPHATE REGULON SENSOR PROTEIN PHOR"/>
    <property type="match status" value="1"/>
</dbReference>
<dbReference type="FunFam" id="3.30.565.10:FF:000023">
    <property type="entry name" value="PAS domain-containing sensor histidine kinase"/>
    <property type="match status" value="1"/>
</dbReference>
<evidence type="ECO:0000256" key="9">
    <source>
        <dbReference type="ARBA" id="ARBA00022777"/>
    </source>
</evidence>
<dbReference type="GO" id="GO:0045121">
    <property type="term" value="C:membrane raft"/>
    <property type="evidence" value="ECO:0007669"/>
    <property type="project" value="UniProtKB-SubCell"/>
</dbReference>
<dbReference type="SMART" id="SM00387">
    <property type="entry name" value="HATPase_c"/>
    <property type="match status" value="1"/>
</dbReference>
<proteinExistence type="predicted"/>
<dbReference type="FunFam" id="1.10.287.130:FF:000001">
    <property type="entry name" value="Two-component sensor histidine kinase"/>
    <property type="match status" value="1"/>
</dbReference>
<dbReference type="Gene3D" id="3.30.565.10">
    <property type="entry name" value="Histidine kinase-like ATPase, C-terminal domain"/>
    <property type="match status" value="1"/>
</dbReference>
<dbReference type="GO" id="GO:0016036">
    <property type="term" value="P:cellular response to phosphate starvation"/>
    <property type="evidence" value="ECO:0007669"/>
    <property type="project" value="TreeGrafter"/>
</dbReference>
<dbReference type="SUPFAM" id="SSF47384">
    <property type="entry name" value="Homodimeric domain of signal transducing histidine kinase"/>
    <property type="match status" value="1"/>
</dbReference>
<evidence type="ECO:0000256" key="7">
    <source>
        <dbReference type="ARBA" id="ARBA00022679"/>
    </source>
</evidence>
<dbReference type="Gene3D" id="1.10.287.130">
    <property type="match status" value="1"/>
</dbReference>